<dbReference type="AlphaFoldDB" id="A0AA39X1Q9"/>
<feature type="active site" description="Proton donor" evidence="3">
    <location>
        <position position="574"/>
    </location>
</feature>
<evidence type="ECO:0000256" key="1">
    <source>
        <dbReference type="ARBA" id="ARBA00010790"/>
    </source>
</evidence>
<feature type="signal peptide" evidence="6">
    <location>
        <begin position="1"/>
        <end position="20"/>
    </location>
</feature>
<proteinExistence type="inferred from homology"/>
<organism evidence="9 10">
    <name type="scientific">Lasiodiplodia hormozganensis</name>
    <dbReference type="NCBI Taxonomy" id="869390"/>
    <lineage>
        <taxon>Eukaryota</taxon>
        <taxon>Fungi</taxon>
        <taxon>Dikarya</taxon>
        <taxon>Ascomycota</taxon>
        <taxon>Pezizomycotina</taxon>
        <taxon>Dothideomycetes</taxon>
        <taxon>Dothideomycetes incertae sedis</taxon>
        <taxon>Botryosphaeriales</taxon>
        <taxon>Botryosphaeriaceae</taxon>
        <taxon>Lasiodiplodia</taxon>
    </lineage>
</organism>
<evidence type="ECO:0000256" key="4">
    <source>
        <dbReference type="PIRSR" id="PIRSR000137-2"/>
    </source>
</evidence>
<feature type="active site" description="Proton acceptor" evidence="3">
    <location>
        <position position="618"/>
    </location>
</feature>
<dbReference type="PROSITE" id="PS00624">
    <property type="entry name" value="GMC_OXRED_2"/>
    <property type="match status" value="1"/>
</dbReference>
<feature type="domain" description="Glucose-methanol-choline oxidoreductase N-terminal" evidence="7">
    <location>
        <begin position="144"/>
        <end position="167"/>
    </location>
</feature>
<dbReference type="PANTHER" id="PTHR11552">
    <property type="entry name" value="GLUCOSE-METHANOL-CHOLINE GMC OXIDOREDUCTASE"/>
    <property type="match status" value="1"/>
</dbReference>
<reference evidence="9" key="1">
    <citation type="submission" date="2023-06" db="EMBL/GenBank/DDBJ databases">
        <title>Multi-omics analyses reveal the molecular pathogenesis toolkit of Lasiodiplodia hormozganensis, a cross-kingdom pathogen.</title>
        <authorList>
            <person name="Felix C."/>
            <person name="Meneses R."/>
            <person name="Goncalves M.F.M."/>
            <person name="Tilleman L."/>
            <person name="Duarte A.S."/>
            <person name="Jorrin-Novo J.V."/>
            <person name="Van De Peer Y."/>
            <person name="Deforce D."/>
            <person name="Van Nieuwerburgh F."/>
            <person name="Esteves A.C."/>
            <person name="Alves A."/>
        </authorList>
    </citation>
    <scope>NUCLEOTIDE SEQUENCE</scope>
    <source>
        <strain evidence="9">CBS 339.90</strain>
    </source>
</reference>
<dbReference type="GO" id="GO:0044550">
    <property type="term" value="P:secondary metabolite biosynthetic process"/>
    <property type="evidence" value="ECO:0007669"/>
    <property type="project" value="TreeGrafter"/>
</dbReference>
<evidence type="ECO:0000256" key="5">
    <source>
        <dbReference type="RuleBase" id="RU003968"/>
    </source>
</evidence>
<evidence type="ECO:0000259" key="8">
    <source>
        <dbReference type="PROSITE" id="PS00624"/>
    </source>
</evidence>
<keyword evidence="5" id="KW-0285">Flavoprotein</keyword>
<dbReference type="Pfam" id="PF00732">
    <property type="entry name" value="GMC_oxred_N"/>
    <property type="match status" value="1"/>
</dbReference>
<evidence type="ECO:0000259" key="7">
    <source>
        <dbReference type="PROSITE" id="PS00623"/>
    </source>
</evidence>
<name>A0AA39X1Q9_9PEZI</name>
<dbReference type="GO" id="GO:0016614">
    <property type="term" value="F:oxidoreductase activity, acting on CH-OH group of donors"/>
    <property type="evidence" value="ECO:0007669"/>
    <property type="project" value="InterPro"/>
</dbReference>
<dbReference type="PROSITE" id="PS00623">
    <property type="entry name" value="GMC_OXRED_1"/>
    <property type="match status" value="1"/>
</dbReference>
<dbReference type="EMBL" id="JAUJDW010000136">
    <property type="protein sequence ID" value="KAK0625694.1"/>
    <property type="molecule type" value="Genomic_DNA"/>
</dbReference>
<dbReference type="InterPro" id="IPR007867">
    <property type="entry name" value="GMC_OxRtase_C"/>
</dbReference>
<evidence type="ECO:0000256" key="6">
    <source>
        <dbReference type="SAM" id="SignalP"/>
    </source>
</evidence>
<dbReference type="InterPro" id="IPR012132">
    <property type="entry name" value="GMC_OxRdtase"/>
</dbReference>
<dbReference type="Proteomes" id="UP001175001">
    <property type="component" value="Unassembled WGS sequence"/>
</dbReference>
<dbReference type="GO" id="GO:0050660">
    <property type="term" value="F:flavin adenine dinucleotide binding"/>
    <property type="evidence" value="ECO:0007669"/>
    <property type="project" value="InterPro"/>
</dbReference>
<keyword evidence="4 5" id="KW-0274">FAD</keyword>
<feature type="chain" id="PRO_5041276095" evidence="6">
    <location>
        <begin position="21"/>
        <end position="638"/>
    </location>
</feature>
<accession>A0AA39X1Q9</accession>
<keyword evidence="2" id="KW-0325">Glycoprotein</keyword>
<evidence type="ECO:0000313" key="10">
    <source>
        <dbReference type="Proteomes" id="UP001175001"/>
    </source>
</evidence>
<feature type="binding site" evidence="4">
    <location>
        <begin position="619"/>
        <end position="620"/>
    </location>
    <ligand>
        <name>FAD</name>
        <dbReference type="ChEBI" id="CHEBI:57692"/>
    </ligand>
</feature>
<comment type="similarity">
    <text evidence="1 5">Belongs to the GMC oxidoreductase family.</text>
</comment>
<dbReference type="Gene3D" id="3.30.560.10">
    <property type="entry name" value="Glucose Oxidase, domain 3"/>
    <property type="match status" value="1"/>
</dbReference>
<evidence type="ECO:0000256" key="2">
    <source>
        <dbReference type="ARBA" id="ARBA00023180"/>
    </source>
</evidence>
<dbReference type="InterPro" id="IPR036188">
    <property type="entry name" value="FAD/NAD-bd_sf"/>
</dbReference>
<sequence>MRRPHALPLLLPLFTPATLAAPQILGPLTDLLGTIIGGAGFVDTTLGTIAGAAGVTATFDYVVVGGGTAGNVVGVRLAEAGHTVAVVEAGGYYQISKPLLTTAPAGDVFNIGMDMSDAVSLVDWKFETEPQAGADGRTFHYARGKCLGGSSALNFMIYQRGTQQCYDEWAELLGDDSWSWANTQSHFQNSFTFTAPDDAKRGSNVTTSYNADAFAASTSGPVQVGYSNFVSAAATWLEKGMEAVGIKTITDFNSGSLLGKQWLSTTIRPTDATRSGSDQFITSAASNNNLKVYLRTLAKKIIFDSSKKATGVQVETAGVTYTLNATKEVIVSAGAFQSPQLLMVSGVGPAAHLESFGIDVVKDLPGVGQNMWDHIMFGPSYEVGLTTLNRVIRDPLYAAQRLADYIATQTGELASNVVEFLGWEKLSQVDGYADGFSDEAKAQLDQFTDDWPEAEWLTINAYIENFLNPVADVAAQTAQHATILGAIVAPTSRGNVSLSSASTSDLPLVNPNWLTTTSDIELAIAMYKRMREIWASDAMASVVIGDEFYPGTDAVSTDDEILAQIKKSLTTVWHASCTCKMGAEDDEGAVLDSKARVYGVEGLRVVDASSFPTLPPGHPQSTVYMIAEKIAADIINGA</sequence>
<keyword evidence="10" id="KW-1185">Reference proteome</keyword>
<dbReference type="SUPFAM" id="SSF51905">
    <property type="entry name" value="FAD/NAD(P)-binding domain"/>
    <property type="match status" value="1"/>
</dbReference>
<comment type="caution">
    <text evidence="9">The sequence shown here is derived from an EMBL/GenBank/DDBJ whole genome shotgun (WGS) entry which is preliminary data.</text>
</comment>
<dbReference type="SUPFAM" id="SSF54373">
    <property type="entry name" value="FAD-linked reductases, C-terminal domain"/>
    <property type="match status" value="1"/>
</dbReference>
<feature type="binding site" evidence="4">
    <location>
        <begin position="573"/>
        <end position="574"/>
    </location>
    <ligand>
        <name>FAD</name>
        <dbReference type="ChEBI" id="CHEBI:57692"/>
    </ligand>
</feature>
<evidence type="ECO:0000256" key="3">
    <source>
        <dbReference type="PIRSR" id="PIRSR000137-1"/>
    </source>
</evidence>
<dbReference type="PANTHER" id="PTHR11552:SF138">
    <property type="entry name" value="DEHYDROGENASE PKFF-RELATED"/>
    <property type="match status" value="1"/>
</dbReference>
<keyword evidence="6" id="KW-0732">Signal</keyword>
<dbReference type="PIRSF" id="PIRSF000137">
    <property type="entry name" value="Alcohol_oxidase"/>
    <property type="match status" value="1"/>
</dbReference>
<feature type="domain" description="Glucose-methanol-choline oxidoreductase N-terminal" evidence="8">
    <location>
        <begin position="334"/>
        <end position="348"/>
    </location>
</feature>
<evidence type="ECO:0000313" key="9">
    <source>
        <dbReference type="EMBL" id="KAK0625694.1"/>
    </source>
</evidence>
<protein>
    <submittedName>
        <fullName evidence="9">Dehydrogenase patE</fullName>
    </submittedName>
</protein>
<dbReference type="Gene3D" id="3.50.50.60">
    <property type="entry name" value="FAD/NAD(P)-binding domain"/>
    <property type="match status" value="1"/>
</dbReference>
<dbReference type="InterPro" id="IPR000172">
    <property type="entry name" value="GMC_OxRdtase_N"/>
</dbReference>
<dbReference type="Pfam" id="PF05199">
    <property type="entry name" value="GMC_oxred_C"/>
    <property type="match status" value="1"/>
</dbReference>
<comment type="cofactor">
    <cofactor evidence="4">
        <name>FAD</name>
        <dbReference type="ChEBI" id="CHEBI:57692"/>
    </cofactor>
</comment>
<gene>
    <name evidence="9" type="primary">patE_6</name>
    <name evidence="9" type="ORF">DIS24_g10972</name>
</gene>